<keyword evidence="3" id="KW-0804">Transcription</keyword>
<dbReference type="SUPFAM" id="SSF46689">
    <property type="entry name" value="Homeodomain-like"/>
    <property type="match status" value="1"/>
</dbReference>
<organism evidence="6 7">
    <name type="scientific">Enemella dayhoffiae</name>
    <dbReference type="NCBI Taxonomy" id="2016507"/>
    <lineage>
        <taxon>Bacteria</taxon>
        <taxon>Bacillati</taxon>
        <taxon>Actinomycetota</taxon>
        <taxon>Actinomycetes</taxon>
        <taxon>Propionibacteriales</taxon>
        <taxon>Propionibacteriaceae</taxon>
        <taxon>Enemella</taxon>
    </lineage>
</organism>
<accession>A0A255GYW3</accession>
<dbReference type="InterPro" id="IPR001647">
    <property type="entry name" value="HTH_TetR"/>
</dbReference>
<name>A0A255GYW3_9ACTN</name>
<dbReference type="RefSeq" id="WP_094364207.1">
    <property type="nucleotide sequence ID" value="NZ_NMVQ01000023.1"/>
</dbReference>
<proteinExistence type="predicted"/>
<protein>
    <submittedName>
        <fullName evidence="6">TetR family transcriptional regulator</fullName>
    </submittedName>
</protein>
<evidence type="ECO:0000256" key="3">
    <source>
        <dbReference type="ARBA" id="ARBA00023163"/>
    </source>
</evidence>
<keyword evidence="1" id="KW-0805">Transcription regulation</keyword>
<dbReference type="InterPro" id="IPR050109">
    <property type="entry name" value="HTH-type_TetR-like_transc_reg"/>
</dbReference>
<dbReference type="InterPro" id="IPR036271">
    <property type="entry name" value="Tet_transcr_reg_TetR-rel_C_sf"/>
</dbReference>
<comment type="caution">
    <text evidence="6">The sequence shown here is derived from an EMBL/GenBank/DDBJ whole genome shotgun (WGS) entry which is preliminary data.</text>
</comment>
<evidence type="ECO:0000313" key="7">
    <source>
        <dbReference type="Proteomes" id="UP000216311"/>
    </source>
</evidence>
<dbReference type="SUPFAM" id="SSF48498">
    <property type="entry name" value="Tetracyclin repressor-like, C-terminal domain"/>
    <property type="match status" value="1"/>
</dbReference>
<dbReference type="AlphaFoldDB" id="A0A255GYW3"/>
<evidence type="ECO:0000256" key="1">
    <source>
        <dbReference type="ARBA" id="ARBA00023015"/>
    </source>
</evidence>
<reference evidence="6 7" key="1">
    <citation type="submission" date="2017-07" db="EMBL/GenBank/DDBJ databases">
        <title>Draft whole genome sequences of clinical Proprionibacteriaceae strains.</title>
        <authorList>
            <person name="Bernier A.-M."/>
            <person name="Bernard K."/>
            <person name="Domingo M.-C."/>
        </authorList>
    </citation>
    <scope>NUCLEOTIDE SEQUENCE [LARGE SCALE GENOMIC DNA]</scope>
    <source>
        <strain evidence="6 7">NML 130396</strain>
    </source>
</reference>
<feature type="DNA-binding region" description="H-T-H motif" evidence="4">
    <location>
        <begin position="30"/>
        <end position="49"/>
    </location>
</feature>
<dbReference type="GO" id="GO:0000976">
    <property type="term" value="F:transcription cis-regulatory region binding"/>
    <property type="evidence" value="ECO:0007669"/>
    <property type="project" value="TreeGrafter"/>
</dbReference>
<dbReference type="PANTHER" id="PTHR30055">
    <property type="entry name" value="HTH-TYPE TRANSCRIPTIONAL REGULATOR RUTR"/>
    <property type="match status" value="1"/>
</dbReference>
<dbReference type="PROSITE" id="PS50977">
    <property type="entry name" value="HTH_TETR_2"/>
    <property type="match status" value="1"/>
</dbReference>
<dbReference type="PRINTS" id="PR00455">
    <property type="entry name" value="HTHTETR"/>
</dbReference>
<evidence type="ECO:0000259" key="5">
    <source>
        <dbReference type="PROSITE" id="PS50977"/>
    </source>
</evidence>
<sequence length="210" mass="22439">MPRPLIPERRRRILDVAEEMVLERGFNAMTVAAVAERVGIGKGAVYLEFESKDSLLDELLRRSMRRLAARVRRSGPPPGLGEGFRRVLLGMLGDPLMTAALLDDRGVLGSYVAQVEDNRYRARHVALVAYVAALQEGGALRADVDPGAVALALSAASTGFLSVARIVGADDRNQLVAAADTMALMVSSLETGDGSVDPGAWMELVALLGR</sequence>
<evidence type="ECO:0000256" key="4">
    <source>
        <dbReference type="PROSITE-ProRule" id="PRU00335"/>
    </source>
</evidence>
<dbReference type="Proteomes" id="UP000216311">
    <property type="component" value="Unassembled WGS sequence"/>
</dbReference>
<dbReference type="GO" id="GO:0003700">
    <property type="term" value="F:DNA-binding transcription factor activity"/>
    <property type="evidence" value="ECO:0007669"/>
    <property type="project" value="TreeGrafter"/>
</dbReference>
<evidence type="ECO:0000313" key="6">
    <source>
        <dbReference type="EMBL" id="OYO20780.1"/>
    </source>
</evidence>
<feature type="domain" description="HTH tetR-type" evidence="5">
    <location>
        <begin position="7"/>
        <end position="67"/>
    </location>
</feature>
<dbReference type="EMBL" id="NMVQ01000023">
    <property type="protein sequence ID" value="OYO20780.1"/>
    <property type="molecule type" value="Genomic_DNA"/>
</dbReference>
<dbReference type="OrthoDB" id="3682047at2"/>
<dbReference type="Pfam" id="PF00440">
    <property type="entry name" value="TetR_N"/>
    <property type="match status" value="1"/>
</dbReference>
<evidence type="ECO:0000256" key="2">
    <source>
        <dbReference type="ARBA" id="ARBA00023125"/>
    </source>
</evidence>
<keyword evidence="2 4" id="KW-0238">DNA-binding</keyword>
<dbReference type="Gene3D" id="1.10.357.10">
    <property type="entry name" value="Tetracycline Repressor, domain 2"/>
    <property type="match status" value="1"/>
</dbReference>
<dbReference type="PANTHER" id="PTHR30055:SF234">
    <property type="entry name" value="HTH-TYPE TRANSCRIPTIONAL REGULATOR BETI"/>
    <property type="match status" value="1"/>
</dbReference>
<dbReference type="InterPro" id="IPR009057">
    <property type="entry name" value="Homeodomain-like_sf"/>
</dbReference>
<gene>
    <name evidence="6" type="ORF">CGZ93_11105</name>
</gene>
<keyword evidence="7" id="KW-1185">Reference proteome</keyword>